<evidence type="ECO:0008006" key="3">
    <source>
        <dbReference type="Google" id="ProtNLM"/>
    </source>
</evidence>
<name>A0ABQ5G1G9_9ASTR</name>
<evidence type="ECO:0000313" key="2">
    <source>
        <dbReference type="Proteomes" id="UP001151760"/>
    </source>
</evidence>
<organism evidence="1 2">
    <name type="scientific">Tanacetum coccineum</name>
    <dbReference type="NCBI Taxonomy" id="301880"/>
    <lineage>
        <taxon>Eukaryota</taxon>
        <taxon>Viridiplantae</taxon>
        <taxon>Streptophyta</taxon>
        <taxon>Embryophyta</taxon>
        <taxon>Tracheophyta</taxon>
        <taxon>Spermatophyta</taxon>
        <taxon>Magnoliopsida</taxon>
        <taxon>eudicotyledons</taxon>
        <taxon>Gunneridae</taxon>
        <taxon>Pentapetalae</taxon>
        <taxon>asterids</taxon>
        <taxon>campanulids</taxon>
        <taxon>Asterales</taxon>
        <taxon>Asteraceae</taxon>
        <taxon>Asteroideae</taxon>
        <taxon>Anthemideae</taxon>
        <taxon>Anthemidinae</taxon>
        <taxon>Tanacetum</taxon>
    </lineage>
</organism>
<protein>
    <recommendedName>
        <fullName evidence="3">Arrestin C-terminal-like domain-containing protein</fullName>
    </recommendedName>
</protein>
<accession>A0ABQ5G1G9</accession>
<reference evidence="1" key="1">
    <citation type="journal article" date="2022" name="Int. J. Mol. Sci.">
        <title>Draft Genome of Tanacetum Coccineum: Genomic Comparison of Closely Related Tanacetum-Family Plants.</title>
        <authorList>
            <person name="Yamashiro T."/>
            <person name="Shiraishi A."/>
            <person name="Nakayama K."/>
            <person name="Satake H."/>
        </authorList>
    </citation>
    <scope>NUCLEOTIDE SEQUENCE</scope>
</reference>
<comment type="caution">
    <text evidence="1">The sequence shown here is derived from an EMBL/GenBank/DDBJ whole genome shotgun (WGS) entry which is preliminary data.</text>
</comment>
<proteinExistence type="predicted"/>
<evidence type="ECO:0000313" key="1">
    <source>
        <dbReference type="EMBL" id="GJT69437.1"/>
    </source>
</evidence>
<sequence length="324" mass="36832">MWEVEPCERHRHMIIELDYPLLETGEAILLSKLTLSVCGSKQVEALQWEPHDKVIADDRHIVIEAPLYQTMSFKIPKLRMVEAKGKWVRGRRVYQLNVYFHGPKKIGGVHGTASPCLYLQPPRLPEVVVNMGAAYGSLRATDFAAAAKKDDADDDDTIKWYRDTNAQISVGVPMTPPLPNDDTTNGIPTSRVTWEVEPCERHRHMIIELDYPLLETGEAILLSKLTLGVCGSKQVEALQWEPHDKVIADDRHIVIEAPLYRTMSFKIPKLRVVEAKGEWVRGRRVYKLSVYFHGKLSVYFSLPLSVAAFLRNFENFRNGSDVAE</sequence>
<dbReference type="Proteomes" id="UP001151760">
    <property type="component" value="Unassembled WGS sequence"/>
</dbReference>
<keyword evidence="2" id="KW-1185">Reference proteome</keyword>
<reference evidence="1" key="2">
    <citation type="submission" date="2022-01" db="EMBL/GenBank/DDBJ databases">
        <authorList>
            <person name="Yamashiro T."/>
            <person name="Shiraishi A."/>
            <person name="Satake H."/>
            <person name="Nakayama K."/>
        </authorList>
    </citation>
    <scope>NUCLEOTIDE SEQUENCE</scope>
</reference>
<gene>
    <name evidence="1" type="ORF">Tco_1028723</name>
</gene>
<dbReference type="EMBL" id="BQNB010017988">
    <property type="protein sequence ID" value="GJT69437.1"/>
    <property type="molecule type" value="Genomic_DNA"/>
</dbReference>